<evidence type="ECO:0000256" key="2">
    <source>
        <dbReference type="ARBA" id="ARBA00001946"/>
    </source>
</evidence>
<comment type="caution">
    <text evidence="8">The sequence shown here is derived from an EMBL/GenBank/DDBJ whole genome shotgun (WGS) entry which is preliminary data.</text>
</comment>
<name>A0ABU7LSA4_9PROT</name>
<protein>
    <submittedName>
        <fullName evidence="8">CoA pyrophosphatase</fullName>
    </submittedName>
</protein>
<dbReference type="PANTHER" id="PTHR12992:SF11">
    <property type="entry name" value="MITOCHONDRIAL COENZYME A DIPHOSPHATASE NUDT8"/>
    <property type="match status" value="1"/>
</dbReference>
<evidence type="ECO:0000256" key="5">
    <source>
        <dbReference type="ARBA" id="ARBA00022842"/>
    </source>
</evidence>
<dbReference type="InterPro" id="IPR045121">
    <property type="entry name" value="CoAse"/>
</dbReference>
<keyword evidence="6" id="KW-0464">Manganese</keyword>
<keyword evidence="3" id="KW-0479">Metal-binding</keyword>
<keyword evidence="9" id="KW-1185">Reference proteome</keyword>
<dbReference type="SUPFAM" id="SSF55811">
    <property type="entry name" value="Nudix"/>
    <property type="match status" value="1"/>
</dbReference>
<evidence type="ECO:0000256" key="1">
    <source>
        <dbReference type="ARBA" id="ARBA00001936"/>
    </source>
</evidence>
<evidence type="ECO:0000256" key="6">
    <source>
        <dbReference type="ARBA" id="ARBA00023211"/>
    </source>
</evidence>
<evidence type="ECO:0000313" key="8">
    <source>
        <dbReference type="EMBL" id="MEE2526464.1"/>
    </source>
</evidence>
<dbReference type="Gene3D" id="3.90.79.10">
    <property type="entry name" value="Nucleoside Triphosphate Pyrophosphohydrolase"/>
    <property type="match status" value="1"/>
</dbReference>
<dbReference type="NCBIfam" id="NF007980">
    <property type="entry name" value="PRK10707.1"/>
    <property type="match status" value="1"/>
</dbReference>
<dbReference type="InterPro" id="IPR020084">
    <property type="entry name" value="NUDIX_hydrolase_CS"/>
</dbReference>
<organism evidence="8 9">
    <name type="scientific">Hyphobacterium lacteum</name>
    <dbReference type="NCBI Taxonomy" id="3116575"/>
    <lineage>
        <taxon>Bacteria</taxon>
        <taxon>Pseudomonadati</taxon>
        <taxon>Pseudomonadota</taxon>
        <taxon>Alphaproteobacteria</taxon>
        <taxon>Maricaulales</taxon>
        <taxon>Maricaulaceae</taxon>
        <taxon>Hyphobacterium</taxon>
    </lineage>
</organism>
<dbReference type="PROSITE" id="PS00893">
    <property type="entry name" value="NUDIX_BOX"/>
    <property type="match status" value="1"/>
</dbReference>
<feature type="domain" description="Nudix hydrolase" evidence="7">
    <location>
        <begin position="42"/>
        <end position="174"/>
    </location>
</feature>
<evidence type="ECO:0000256" key="3">
    <source>
        <dbReference type="ARBA" id="ARBA00022723"/>
    </source>
</evidence>
<evidence type="ECO:0000256" key="4">
    <source>
        <dbReference type="ARBA" id="ARBA00022801"/>
    </source>
</evidence>
<keyword evidence="4" id="KW-0378">Hydrolase</keyword>
<accession>A0ABU7LSA4</accession>
<comment type="cofactor">
    <cofactor evidence="1">
        <name>Mn(2+)</name>
        <dbReference type="ChEBI" id="CHEBI:29035"/>
    </cofactor>
</comment>
<reference evidence="8 9" key="1">
    <citation type="submission" date="2024-01" db="EMBL/GenBank/DDBJ databases">
        <title>Hyphobacterium bacterium isolated from marine sediment.</title>
        <authorList>
            <person name="Zhao S."/>
        </authorList>
    </citation>
    <scope>NUCLEOTIDE SEQUENCE [LARGE SCALE GENOMIC DNA]</scope>
    <source>
        <strain evidence="9">HN65</strain>
    </source>
</reference>
<dbReference type="Proteomes" id="UP001354971">
    <property type="component" value="Unassembled WGS sequence"/>
</dbReference>
<dbReference type="InterPro" id="IPR000086">
    <property type="entry name" value="NUDIX_hydrolase_dom"/>
</dbReference>
<proteinExistence type="predicted"/>
<dbReference type="CDD" id="cd03426">
    <property type="entry name" value="NUDIX_CoAse_Nudt7"/>
    <property type="match status" value="1"/>
</dbReference>
<dbReference type="PANTHER" id="PTHR12992">
    <property type="entry name" value="NUDIX HYDROLASE"/>
    <property type="match status" value="1"/>
</dbReference>
<evidence type="ECO:0000313" key="9">
    <source>
        <dbReference type="Proteomes" id="UP001354971"/>
    </source>
</evidence>
<evidence type="ECO:0000259" key="7">
    <source>
        <dbReference type="PROSITE" id="PS51462"/>
    </source>
</evidence>
<keyword evidence="5" id="KW-0460">Magnesium</keyword>
<gene>
    <name evidence="8" type="ORF">V0U79_08800</name>
</gene>
<sequence length="206" mass="23242">MSPEDILVLMEERLDHPERPLDVAERGDGDLNGLPSPTGRVLNQAAVLAPLILHDGPPRFLFTLRAPHLTKHAGQISFPGGRRESGESLTETALRETEEEIGIGREFIDVLGCFDPYETVTGFQVTPFVGVVKPGYTVTPDHQEVSEVFETPFEFLMDSANHERHEREFRGQVRRFWAMPYGERYIWGATAGMLKALYERLFGDET</sequence>
<dbReference type="PROSITE" id="PS51462">
    <property type="entry name" value="NUDIX"/>
    <property type="match status" value="1"/>
</dbReference>
<comment type="cofactor">
    <cofactor evidence="2">
        <name>Mg(2+)</name>
        <dbReference type="ChEBI" id="CHEBI:18420"/>
    </cofactor>
</comment>
<dbReference type="RefSeq" id="WP_330199127.1">
    <property type="nucleotide sequence ID" value="NZ_JAZDRP010000004.1"/>
</dbReference>
<dbReference type="EMBL" id="JAZDRP010000004">
    <property type="protein sequence ID" value="MEE2526464.1"/>
    <property type="molecule type" value="Genomic_DNA"/>
</dbReference>
<dbReference type="InterPro" id="IPR015797">
    <property type="entry name" value="NUDIX_hydrolase-like_dom_sf"/>
</dbReference>
<dbReference type="Pfam" id="PF00293">
    <property type="entry name" value="NUDIX"/>
    <property type="match status" value="1"/>
</dbReference>